<gene>
    <name evidence="2" type="ORF">I5L03_05940</name>
</gene>
<name>A0ABS0N329_9SPHN</name>
<dbReference type="InterPro" id="IPR012338">
    <property type="entry name" value="Beta-lactam/transpept-like"/>
</dbReference>
<proteinExistence type="predicted"/>
<dbReference type="PANTHER" id="PTHR43283">
    <property type="entry name" value="BETA-LACTAMASE-RELATED"/>
    <property type="match status" value="1"/>
</dbReference>
<keyword evidence="3" id="KW-1185">Reference proteome</keyword>
<organism evidence="2 3">
    <name type="scientific">Aurantiacibacter sediminis</name>
    <dbReference type="NCBI Taxonomy" id="2793064"/>
    <lineage>
        <taxon>Bacteria</taxon>
        <taxon>Pseudomonadati</taxon>
        <taxon>Pseudomonadota</taxon>
        <taxon>Alphaproteobacteria</taxon>
        <taxon>Sphingomonadales</taxon>
        <taxon>Erythrobacteraceae</taxon>
        <taxon>Aurantiacibacter</taxon>
    </lineage>
</organism>
<dbReference type="EMBL" id="JAEANY010000002">
    <property type="protein sequence ID" value="MBH5322122.1"/>
    <property type="molecule type" value="Genomic_DNA"/>
</dbReference>
<dbReference type="Proteomes" id="UP000602442">
    <property type="component" value="Unassembled WGS sequence"/>
</dbReference>
<evidence type="ECO:0000259" key="1">
    <source>
        <dbReference type="Pfam" id="PF00144"/>
    </source>
</evidence>
<accession>A0ABS0N329</accession>
<protein>
    <submittedName>
        <fullName evidence="2">Beta-lactamase family protein</fullName>
    </submittedName>
</protein>
<evidence type="ECO:0000313" key="2">
    <source>
        <dbReference type="EMBL" id="MBH5322122.1"/>
    </source>
</evidence>
<dbReference type="Gene3D" id="3.40.710.10">
    <property type="entry name" value="DD-peptidase/beta-lactamase superfamily"/>
    <property type="match status" value="1"/>
</dbReference>
<dbReference type="InterPro" id="IPR001466">
    <property type="entry name" value="Beta-lactam-related"/>
</dbReference>
<dbReference type="PANTHER" id="PTHR43283:SF3">
    <property type="entry name" value="BETA-LACTAMASE FAMILY PROTEIN (AFU_ORTHOLOGUE AFUA_5G07500)"/>
    <property type="match status" value="1"/>
</dbReference>
<dbReference type="InterPro" id="IPR006311">
    <property type="entry name" value="TAT_signal"/>
</dbReference>
<dbReference type="SUPFAM" id="SSF56601">
    <property type="entry name" value="beta-lactamase/transpeptidase-like"/>
    <property type="match status" value="1"/>
</dbReference>
<reference evidence="2 3" key="1">
    <citation type="submission" date="2020-11" db="EMBL/GenBank/DDBJ databases">
        <title>Erythrobacter sediminis sp. nov., a marine bacterium from a tidal flat of Garorim Bay.</title>
        <authorList>
            <person name="Kim D."/>
            <person name="Yoo Y."/>
            <person name="Kim J.-J."/>
        </authorList>
    </citation>
    <scope>NUCLEOTIDE SEQUENCE [LARGE SCALE GENOMIC DNA]</scope>
    <source>
        <strain evidence="2 3">JGD-13</strain>
    </source>
</reference>
<dbReference type="InterPro" id="IPR050789">
    <property type="entry name" value="Diverse_Enzym_Activities"/>
</dbReference>
<comment type="caution">
    <text evidence="2">The sequence shown here is derived from an EMBL/GenBank/DDBJ whole genome shotgun (WGS) entry which is preliminary data.</text>
</comment>
<dbReference type="Pfam" id="PF00144">
    <property type="entry name" value="Beta-lactamase"/>
    <property type="match status" value="1"/>
</dbReference>
<dbReference type="PROSITE" id="PS51318">
    <property type="entry name" value="TAT"/>
    <property type="match status" value="1"/>
</dbReference>
<feature type="domain" description="Beta-lactamase-related" evidence="1">
    <location>
        <begin position="52"/>
        <end position="422"/>
    </location>
</feature>
<sequence length="445" mass="47386">MYDQALNLPLSRRAAMRSGAALGVGAAASTLPLGNLAFAQSVDAASRWPQVASMVDRYMQRGTFSGIVTAMGFGEREADVIASGTRSFDVGGAVGPDTLYRIYSMTKPITGMAVMMCIDDGLLELDQPLHEILPGFRNMQVQKTYDGPITASNLEPAVRPITIRHLLTHTAGLGYTIVQQGPLRTAYGRAGIVPSLSSRLPMAQDLLGGQPAPSLEEFADNLSELPLALQPGTRWSYSVSIDLLGRVIEVVTGEAFDAFLQRRIFDPVGMPDTAFSISPSDTGRMTANYFLLGGMPMPVDMPNSTVYLDEPPFPFGGAGLVSTARDYDRFLQMLARLGEIDGVRVMSEDAVRLGTSDLFPDTLASNGRFSNGAVTFGFGAGGLVGTGDLAGLFGWYGAAGTAGLVHMGLGLRMTMMTQYMPAEQLPLQADFTQTALQDALALVSQ</sequence>
<evidence type="ECO:0000313" key="3">
    <source>
        <dbReference type="Proteomes" id="UP000602442"/>
    </source>
</evidence>
<dbReference type="RefSeq" id="WP_197920841.1">
    <property type="nucleotide sequence ID" value="NZ_CAWPTA010000007.1"/>
</dbReference>